<dbReference type="InterPro" id="IPR011006">
    <property type="entry name" value="CheY-like_superfamily"/>
</dbReference>
<protein>
    <submittedName>
        <fullName evidence="12">Response regulator transcription factor</fullName>
    </submittedName>
</protein>
<dbReference type="CDD" id="cd00383">
    <property type="entry name" value="trans_reg_C"/>
    <property type="match status" value="1"/>
</dbReference>
<feature type="domain" description="Response regulatory" evidence="10">
    <location>
        <begin position="2"/>
        <end position="117"/>
    </location>
</feature>
<comment type="caution">
    <text evidence="12">The sequence shown here is derived from an EMBL/GenBank/DDBJ whole genome shotgun (WGS) entry which is preliminary data.</text>
</comment>
<keyword evidence="6 9" id="KW-0238">DNA-binding</keyword>
<evidence type="ECO:0000256" key="1">
    <source>
        <dbReference type="ARBA" id="ARBA00004496"/>
    </source>
</evidence>
<dbReference type="PANTHER" id="PTHR48111:SF35">
    <property type="entry name" value="TRANSCRIPTIONAL REGULATORY PROTEIN QSEB"/>
    <property type="match status" value="1"/>
</dbReference>
<dbReference type="Gene3D" id="3.40.50.2300">
    <property type="match status" value="1"/>
</dbReference>
<keyword evidence="5" id="KW-0805">Transcription regulation</keyword>
<evidence type="ECO:0000256" key="9">
    <source>
        <dbReference type="PROSITE-ProRule" id="PRU01091"/>
    </source>
</evidence>
<evidence type="ECO:0000313" key="12">
    <source>
        <dbReference type="EMBL" id="MFC5474041.1"/>
    </source>
</evidence>
<feature type="domain" description="OmpR/PhoB-type" evidence="11">
    <location>
        <begin position="126"/>
        <end position="225"/>
    </location>
</feature>
<evidence type="ECO:0000256" key="5">
    <source>
        <dbReference type="ARBA" id="ARBA00023015"/>
    </source>
</evidence>
<comment type="subcellular location">
    <subcellularLocation>
        <location evidence="1">Cytoplasm</location>
    </subcellularLocation>
</comment>
<feature type="DNA-binding region" description="OmpR/PhoB-type" evidence="9">
    <location>
        <begin position="126"/>
        <end position="225"/>
    </location>
</feature>
<evidence type="ECO:0000256" key="8">
    <source>
        <dbReference type="PROSITE-ProRule" id="PRU00169"/>
    </source>
</evidence>
<dbReference type="Pfam" id="PF00486">
    <property type="entry name" value="Trans_reg_C"/>
    <property type="match status" value="1"/>
</dbReference>
<name>A0ABW0M905_9BURK</name>
<dbReference type="EMBL" id="JBHSMT010000013">
    <property type="protein sequence ID" value="MFC5474041.1"/>
    <property type="molecule type" value="Genomic_DNA"/>
</dbReference>
<keyword evidence="7" id="KW-0804">Transcription</keyword>
<feature type="modified residue" description="4-aspartylphosphate" evidence="8">
    <location>
        <position position="51"/>
    </location>
</feature>
<dbReference type="SMART" id="SM00862">
    <property type="entry name" value="Trans_reg_C"/>
    <property type="match status" value="1"/>
</dbReference>
<evidence type="ECO:0000259" key="11">
    <source>
        <dbReference type="PROSITE" id="PS51755"/>
    </source>
</evidence>
<keyword evidence="2" id="KW-0963">Cytoplasm</keyword>
<dbReference type="SUPFAM" id="SSF52172">
    <property type="entry name" value="CheY-like"/>
    <property type="match status" value="1"/>
</dbReference>
<dbReference type="Gene3D" id="1.10.10.10">
    <property type="entry name" value="Winged helix-like DNA-binding domain superfamily/Winged helix DNA-binding domain"/>
    <property type="match status" value="1"/>
</dbReference>
<keyword evidence="3 8" id="KW-0597">Phosphoprotein</keyword>
<dbReference type="Proteomes" id="UP001596045">
    <property type="component" value="Unassembled WGS sequence"/>
</dbReference>
<dbReference type="SMART" id="SM00448">
    <property type="entry name" value="REC"/>
    <property type="match status" value="1"/>
</dbReference>
<dbReference type="InterPro" id="IPR001867">
    <property type="entry name" value="OmpR/PhoB-type_DNA-bd"/>
</dbReference>
<dbReference type="InterPro" id="IPR036388">
    <property type="entry name" value="WH-like_DNA-bd_sf"/>
</dbReference>
<keyword evidence="4" id="KW-0902">Two-component regulatory system</keyword>
<dbReference type="RefSeq" id="WP_378997098.1">
    <property type="nucleotide sequence ID" value="NZ_JBHSMT010000013.1"/>
</dbReference>
<evidence type="ECO:0000256" key="4">
    <source>
        <dbReference type="ARBA" id="ARBA00023012"/>
    </source>
</evidence>
<dbReference type="InterPro" id="IPR016032">
    <property type="entry name" value="Sig_transdc_resp-reg_C-effctor"/>
</dbReference>
<dbReference type="SUPFAM" id="SSF46894">
    <property type="entry name" value="C-terminal effector domain of the bipartite response regulators"/>
    <property type="match status" value="1"/>
</dbReference>
<keyword evidence="13" id="KW-1185">Reference proteome</keyword>
<evidence type="ECO:0000256" key="2">
    <source>
        <dbReference type="ARBA" id="ARBA00022490"/>
    </source>
</evidence>
<evidence type="ECO:0000313" key="13">
    <source>
        <dbReference type="Proteomes" id="UP001596045"/>
    </source>
</evidence>
<evidence type="ECO:0000256" key="7">
    <source>
        <dbReference type="ARBA" id="ARBA00023163"/>
    </source>
</evidence>
<dbReference type="InterPro" id="IPR001789">
    <property type="entry name" value="Sig_transdc_resp-reg_receiver"/>
</dbReference>
<dbReference type="PANTHER" id="PTHR48111">
    <property type="entry name" value="REGULATOR OF RPOS"/>
    <property type="match status" value="1"/>
</dbReference>
<organism evidence="12 13">
    <name type="scientific">Paraherbaspirillum soli</name>
    <dbReference type="NCBI Taxonomy" id="631222"/>
    <lineage>
        <taxon>Bacteria</taxon>
        <taxon>Pseudomonadati</taxon>
        <taxon>Pseudomonadota</taxon>
        <taxon>Betaproteobacteria</taxon>
        <taxon>Burkholderiales</taxon>
        <taxon>Oxalobacteraceae</taxon>
        <taxon>Paraherbaspirillum</taxon>
    </lineage>
</organism>
<gene>
    <name evidence="12" type="ORF">ACFPM8_08715</name>
</gene>
<dbReference type="PROSITE" id="PS50110">
    <property type="entry name" value="RESPONSE_REGULATORY"/>
    <property type="match status" value="1"/>
</dbReference>
<evidence type="ECO:0000259" key="10">
    <source>
        <dbReference type="PROSITE" id="PS50110"/>
    </source>
</evidence>
<accession>A0ABW0M905</accession>
<reference evidence="13" key="1">
    <citation type="journal article" date="2019" name="Int. J. Syst. Evol. Microbiol.">
        <title>The Global Catalogue of Microorganisms (GCM) 10K type strain sequencing project: providing services to taxonomists for standard genome sequencing and annotation.</title>
        <authorList>
            <consortium name="The Broad Institute Genomics Platform"/>
            <consortium name="The Broad Institute Genome Sequencing Center for Infectious Disease"/>
            <person name="Wu L."/>
            <person name="Ma J."/>
        </authorList>
    </citation>
    <scope>NUCLEOTIDE SEQUENCE [LARGE SCALE GENOMIC DNA]</scope>
    <source>
        <strain evidence="13">JCM 17066</strain>
    </source>
</reference>
<dbReference type="InterPro" id="IPR039420">
    <property type="entry name" value="WalR-like"/>
</dbReference>
<dbReference type="PROSITE" id="PS51755">
    <property type="entry name" value="OMPR_PHOB"/>
    <property type="match status" value="1"/>
</dbReference>
<dbReference type="Pfam" id="PF00072">
    <property type="entry name" value="Response_reg"/>
    <property type="match status" value="1"/>
</dbReference>
<evidence type="ECO:0000256" key="3">
    <source>
        <dbReference type="ARBA" id="ARBA00022553"/>
    </source>
</evidence>
<proteinExistence type="predicted"/>
<sequence>MNIACCVPENAEFEQLQAMLARAGFDSEQFVSEARLLHALRRRNFDLIVLDTGHDRLDKDRLLSWLNCRVDERTPVILLSSAPSAEQVALALDVGADDFIGKPFAAIELVARVNALLRRSNRRSVSRTIELLGFALDRSACSFLDHGMPIELTPREFTMAWLFFSTPNTYLSRESISIAIWGVDSDITGRTIEQHIYKLRKKLKLGTERGVIIRTAYTQGYRLELCA</sequence>
<evidence type="ECO:0000256" key="6">
    <source>
        <dbReference type="ARBA" id="ARBA00023125"/>
    </source>
</evidence>